<reference evidence="3" key="2">
    <citation type="journal article" date="2014" name="ISME J.">
        <title>Microbial stratification in low pH oxic and suboxic macroscopic growths along an acid mine drainage.</title>
        <authorList>
            <person name="Mendez-Garcia C."/>
            <person name="Mesa V."/>
            <person name="Sprenger R.R."/>
            <person name="Richter M."/>
            <person name="Diez M.S."/>
            <person name="Solano J."/>
            <person name="Bargiela R."/>
            <person name="Golyshina O.V."/>
            <person name="Manteca A."/>
            <person name="Ramos J.L."/>
            <person name="Gallego J.R."/>
            <person name="Llorente I."/>
            <person name="Martins Dos Santos V.A."/>
            <person name="Jensen O.N."/>
            <person name="Pelaez A.I."/>
            <person name="Sanchez J."/>
            <person name="Ferrer M."/>
        </authorList>
    </citation>
    <scope>NUCLEOTIDE SEQUENCE</scope>
</reference>
<evidence type="ECO:0000256" key="1">
    <source>
        <dbReference type="SAM" id="Phobius"/>
    </source>
</evidence>
<reference evidence="3" key="1">
    <citation type="submission" date="2013-08" db="EMBL/GenBank/DDBJ databases">
        <authorList>
            <person name="Mendez C."/>
            <person name="Richter M."/>
            <person name="Ferrer M."/>
            <person name="Sanchez J."/>
        </authorList>
    </citation>
    <scope>NUCLEOTIDE SEQUENCE</scope>
</reference>
<dbReference type="PANTHER" id="PTHR42736">
    <property type="entry name" value="PROTEIN-GLUTAMINE GAMMA-GLUTAMYLTRANSFERASE"/>
    <property type="match status" value="1"/>
</dbReference>
<proteinExistence type="predicted"/>
<dbReference type="InterPro" id="IPR002931">
    <property type="entry name" value="Transglutaminase-like"/>
</dbReference>
<dbReference type="SUPFAM" id="SSF54001">
    <property type="entry name" value="Cysteine proteinases"/>
    <property type="match status" value="1"/>
</dbReference>
<dbReference type="Gene3D" id="3.10.620.30">
    <property type="match status" value="1"/>
</dbReference>
<dbReference type="InterPro" id="IPR038765">
    <property type="entry name" value="Papain-like_cys_pep_sf"/>
</dbReference>
<dbReference type="Pfam" id="PF13559">
    <property type="entry name" value="DUF4129"/>
    <property type="match status" value="1"/>
</dbReference>
<evidence type="ECO:0000313" key="3">
    <source>
        <dbReference type="EMBL" id="EQD72432.1"/>
    </source>
</evidence>
<gene>
    <name evidence="3" type="ORF">B1B_03760</name>
</gene>
<dbReference type="AlphaFoldDB" id="T1BRD5"/>
<dbReference type="Pfam" id="PF11992">
    <property type="entry name" value="TgpA_N"/>
    <property type="match status" value="1"/>
</dbReference>
<feature type="transmembrane region" description="Helical" evidence="1">
    <location>
        <begin position="345"/>
        <end position="365"/>
    </location>
</feature>
<keyword evidence="1" id="KW-0812">Transmembrane</keyword>
<dbReference type="Pfam" id="PF01841">
    <property type="entry name" value="Transglut_core"/>
    <property type="match status" value="1"/>
</dbReference>
<feature type="domain" description="Transglutaminase-like" evidence="2">
    <location>
        <begin position="199"/>
        <end position="270"/>
    </location>
</feature>
<dbReference type="InterPro" id="IPR052901">
    <property type="entry name" value="Bact_TGase-like"/>
</dbReference>
<evidence type="ECO:0000259" key="2">
    <source>
        <dbReference type="SMART" id="SM00460"/>
    </source>
</evidence>
<organism evidence="3">
    <name type="scientific">mine drainage metagenome</name>
    <dbReference type="NCBI Taxonomy" id="410659"/>
    <lineage>
        <taxon>unclassified sequences</taxon>
        <taxon>metagenomes</taxon>
        <taxon>ecological metagenomes</taxon>
    </lineage>
</organism>
<dbReference type="PANTHER" id="PTHR42736:SF1">
    <property type="entry name" value="PROTEIN-GLUTAMINE GAMMA-GLUTAMYLTRANSFERASE"/>
    <property type="match status" value="1"/>
</dbReference>
<comment type="caution">
    <text evidence="3">The sequence shown here is derived from an EMBL/GenBank/DDBJ whole genome shotgun (WGS) entry which is preliminary data.</text>
</comment>
<sequence>MPRSLDPGALNHIVLSHRMVFRIRYKGHPPPRSERYFRGPVFNRFTGTRWLPGRVAAIPPPRKTILAGPAVRYRITLEPTGTRALYALDYPVDWSIAARLDSFFELRSPIPLRQLTAYTAISYPGLRMQGLPAAARLRDLALPVGIDPKARALARRWRAEDPAPRLIIRRALAYFHDQPFYYTLHPPKLNGPNTVDQFLFRIRQGFCQHYASAFAVLMRAAGIPTRVVTGFVGGHDDALGGFYVIRESNAHAWDEVWLHGEGWVRVDPTAAIAASRISPNTQALFAGSVHLAGFTFPDQGIWEHLQNGWDALNAVWDRWVLGYGPHLQRRLLDSLDPAGHHALEWIGLVLLALLAPTLATGGWLIRSRLGRLRRSPEERIWRRLLRKLRRSGHPKLWETPLAFAERIGQKLPEAQASLRLLAWEYSDLHYGDHPSPVRIALLRAAVSRFTPPHHQHPPLGT</sequence>
<dbReference type="SMART" id="SM00460">
    <property type="entry name" value="TGc"/>
    <property type="match status" value="1"/>
</dbReference>
<dbReference type="InterPro" id="IPR021878">
    <property type="entry name" value="TgpA_N"/>
</dbReference>
<dbReference type="EMBL" id="AUZY01002331">
    <property type="protein sequence ID" value="EQD72432.1"/>
    <property type="molecule type" value="Genomic_DNA"/>
</dbReference>
<name>T1BRD5_9ZZZZ</name>
<accession>T1BRD5</accession>
<keyword evidence="1" id="KW-1133">Transmembrane helix</keyword>
<keyword evidence="1" id="KW-0472">Membrane</keyword>
<protein>
    <submittedName>
        <fullName evidence="3">Transglutaminase domain-containing protein</fullName>
    </submittedName>
</protein>
<dbReference type="InterPro" id="IPR025403">
    <property type="entry name" value="TgpA-like_C"/>
</dbReference>